<proteinExistence type="inferred from homology"/>
<feature type="transmembrane region" description="Helical" evidence="7">
    <location>
        <begin position="298"/>
        <end position="324"/>
    </location>
</feature>
<evidence type="ECO:0000256" key="1">
    <source>
        <dbReference type="ARBA" id="ARBA00004651"/>
    </source>
</evidence>
<dbReference type="GO" id="GO:0005886">
    <property type="term" value="C:plasma membrane"/>
    <property type="evidence" value="ECO:0007669"/>
    <property type="project" value="UniProtKB-SubCell"/>
</dbReference>
<gene>
    <name evidence="9" type="ordered locus">AS9A_1094</name>
</gene>
<comment type="subcellular location">
    <subcellularLocation>
        <location evidence="1 7">Cell membrane</location>
        <topology evidence="1 7">Multi-pass membrane protein</topology>
    </subcellularLocation>
</comment>
<keyword evidence="3" id="KW-1003">Cell membrane</keyword>
<keyword evidence="4 7" id="KW-0812">Transmembrane</keyword>
<feature type="transmembrane region" description="Helical" evidence="7">
    <location>
        <begin position="15"/>
        <end position="37"/>
    </location>
</feature>
<dbReference type="SUPFAM" id="SSF161098">
    <property type="entry name" value="MetI-like"/>
    <property type="match status" value="1"/>
</dbReference>
<organism evidence="9 10">
    <name type="scientific">Hoyosella subflava (strain DSM 45089 / JCM 17490 / NBRC 109087 / DQS3-9A1)</name>
    <name type="common">Amycolicicoccus subflavus</name>
    <dbReference type="NCBI Taxonomy" id="443218"/>
    <lineage>
        <taxon>Bacteria</taxon>
        <taxon>Bacillati</taxon>
        <taxon>Actinomycetota</taxon>
        <taxon>Actinomycetes</taxon>
        <taxon>Mycobacteriales</taxon>
        <taxon>Hoyosellaceae</taxon>
        <taxon>Hoyosella</taxon>
    </lineage>
</organism>
<dbReference type="HOGENOM" id="CLU_036879_1_2_11"/>
<keyword evidence="6 7" id="KW-0472">Membrane</keyword>
<name>F6EQT5_HOYSD</name>
<dbReference type="Gene3D" id="1.10.3720.10">
    <property type="entry name" value="MetI-like"/>
    <property type="match status" value="1"/>
</dbReference>
<evidence type="ECO:0000256" key="7">
    <source>
        <dbReference type="RuleBase" id="RU363032"/>
    </source>
</evidence>
<dbReference type="PANTHER" id="PTHR43163">
    <property type="entry name" value="DIPEPTIDE TRANSPORT SYSTEM PERMEASE PROTEIN DPPB-RELATED"/>
    <property type="match status" value="1"/>
</dbReference>
<feature type="transmembrane region" description="Helical" evidence="7">
    <location>
        <begin position="140"/>
        <end position="161"/>
    </location>
</feature>
<dbReference type="eggNOG" id="COG0601">
    <property type="taxonomic scope" value="Bacteria"/>
</dbReference>
<dbReference type="EMBL" id="CP002786">
    <property type="protein sequence ID" value="AEF39546.1"/>
    <property type="molecule type" value="Genomic_DNA"/>
</dbReference>
<dbReference type="STRING" id="443218.AS9A_1094"/>
<sequence>MTRTAVASQYLAGRLAGRVLLCLAATFFAFALASMTFDPMAELQMRQPPPAPGVLEAQAARLALDSPIPLRFLEWIAGFPSGDFGTTVGGRPIGDELWSRAGTSMRLFFAGSIVAILLGVVVGVRSALNSRHASDHLTMFWTLALLAIPVFVLGTLLKLLWLPINEAAGTQILYFSGESTVGANYTGWEAVLDRMRHMVLPTLAIALPQIAYFSRYQRAAMLEILNSEFVRTARAKGLRWRQAVRIHALRVALIPMVSLFAFSFGLHIVGGVFTERIFGWHGMGDWLLTGIHDHDARIVAMVTLFIGVVIVIAGWLSDIVLVMLDPRIRTDGAT</sequence>
<evidence type="ECO:0000256" key="6">
    <source>
        <dbReference type="ARBA" id="ARBA00023136"/>
    </source>
</evidence>
<evidence type="ECO:0000256" key="3">
    <source>
        <dbReference type="ARBA" id="ARBA00022475"/>
    </source>
</evidence>
<protein>
    <submittedName>
        <fullName evidence="9">ABC oligopeptide transporter, permease component</fullName>
    </submittedName>
</protein>
<dbReference type="RefSeq" id="WP_013805895.1">
    <property type="nucleotide sequence ID" value="NC_015564.1"/>
</dbReference>
<comment type="similarity">
    <text evidence="7">Belongs to the binding-protein-dependent transport system permease family.</text>
</comment>
<evidence type="ECO:0000256" key="5">
    <source>
        <dbReference type="ARBA" id="ARBA00022989"/>
    </source>
</evidence>
<dbReference type="Pfam" id="PF00528">
    <property type="entry name" value="BPD_transp_1"/>
    <property type="match status" value="1"/>
</dbReference>
<keyword evidence="5 7" id="KW-1133">Transmembrane helix</keyword>
<feature type="transmembrane region" description="Helical" evidence="7">
    <location>
        <begin position="251"/>
        <end position="278"/>
    </location>
</feature>
<reference evidence="9 10" key="1">
    <citation type="journal article" date="2011" name="J. Bacteriol.">
        <title>Complete genome sequence of Amycolicicoccus subflavus DQS3-9A1T, an actinomycete isolated from crude oil-polluted soil.</title>
        <authorList>
            <person name="Cai M."/>
            <person name="Chen W.M."/>
            <person name="Nie Y."/>
            <person name="Chi C.Q."/>
            <person name="Wang Y.N."/>
            <person name="Tang Y.Q."/>
            <person name="Li G.Y."/>
            <person name="Wu X.L."/>
        </authorList>
    </citation>
    <scope>NUCLEOTIDE SEQUENCE [LARGE SCALE GENOMIC DNA]</scope>
    <source>
        <strain evidence="10">DSM 45089 / DQS3-9A1</strain>
    </source>
</reference>
<dbReference type="InterPro" id="IPR000515">
    <property type="entry name" value="MetI-like"/>
</dbReference>
<evidence type="ECO:0000313" key="9">
    <source>
        <dbReference type="EMBL" id="AEF39546.1"/>
    </source>
</evidence>
<keyword evidence="2 7" id="KW-0813">Transport</keyword>
<feature type="domain" description="ABC transmembrane type-1" evidence="8">
    <location>
        <begin position="101"/>
        <end position="317"/>
    </location>
</feature>
<feature type="transmembrane region" description="Helical" evidence="7">
    <location>
        <begin position="107"/>
        <end position="128"/>
    </location>
</feature>
<evidence type="ECO:0000313" key="10">
    <source>
        <dbReference type="Proteomes" id="UP000009235"/>
    </source>
</evidence>
<dbReference type="KEGG" id="asd:AS9A_1094"/>
<dbReference type="AlphaFoldDB" id="F6EQT5"/>
<accession>F6EQT5</accession>
<dbReference type="PANTHER" id="PTHR43163:SF6">
    <property type="entry name" value="DIPEPTIDE TRANSPORT SYSTEM PERMEASE PROTEIN DPPB-RELATED"/>
    <property type="match status" value="1"/>
</dbReference>
<dbReference type="CDD" id="cd06261">
    <property type="entry name" value="TM_PBP2"/>
    <property type="match status" value="1"/>
</dbReference>
<dbReference type="PROSITE" id="PS50928">
    <property type="entry name" value="ABC_TM1"/>
    <property type="match status" value="1"/>
</dbReference>
<evidence type="ECO:0000256" key="4">
    <source>
        <dbReference type="ARBA" id="ARBA00022692"/>
    </source>
</evidence>
<dbReference type="InterPro" id="IPR035906">
    <property type="entry name" value="MetI-like_sf"/>
</dbReference>
<evidence type="ECO:0000259" key="8">
    <source>
        <dbReference type="PROSITE" id="PS50928"/>
    </source>
</evidence>
<keyword evidence="10" id="KW-1185">Reference proteome</keyword>
<dbReference type="Proteomes" id="UP000009235">
    <property type="component" value="Chromosome"/>
</dbReference>
<dbReference type="GO" id="GO:0071916">
    <property type="term" value="F:dipeptide transmembrane transporter activity"/>
    <property type="evidence" value="ECO:0007669"/>
    <property type="project" value="TreeGrafter"/>
</dbReference>
<evidence type="ECO:0000256" key="2">
    <source>
        <dbReference type="ARBA" id="ARBA00022448"/>
    </source>
</evidence>